<organism evidence="2 3">
    <name type="scientific">Calycina marina</name>
    <dbReference type="NCBI Taxonomy" id="1763456"/>
    <lineage>
        <taxon>Eukaryota</taxon>
        <taxon>Fungi</taxon>
        <taxon>Dikarya</taxon>
        <taxon>Ascomycota</taxon>
        <taxon>Pezizomycotina</taxon>
        <taxon>Leotiomycetes</taxon>
        <taxon>Helotiales</taxon>
        <taxon>Pezizellaceae</taxon>
        <taxon>Calycina</taxon>
    </lineage>
</organism>
<feature type="domain" description="2EXR" evidence="1">
    <location>
        <begin position="45"/>
        <end position="88"/>
    </location>
</feature>
<dbReference type="AlphaFoldDB" id="A0A9P7Z4R7"/>
<sequence>MTREQKPRLNCKELRKELFTMWRLLPYDISRGVSHVGTAHVNEGPTLTVPNIYAVCRESRAIVKQYYTLAFRTENSPGTWIDFKEDVLYLSREICGDGSAFYENFQQVVKQVKNLAISGTWSSSKDLKSVYQLGSLIDITAILVGFGNLEWLALVDAQYKLDCTADLDIIYKESYESAEEYEKCIRPWAHPLYSVEEYLWPRWFLFGTLVDDSVEWRQDKGLREKVHAWRYNSQ</sequence>
<comment type="caution">
    <text evidence="2">The sequence shown here is derived from an EMBL/GenBank/DDBJ whole genome shotgun (WGS) entry which is preliminary data.</text>
</comment>
<evidence type="ECO:0000313" key="2">
    <source>
        <dbReference type="EMBL" id="KAG9245261.1"/>
    </source>
</evidence>
<name>A0A9P7Z4R7_9HELO</name>
<evidence type="ECO:0000313" key="3">
    <source>
        <dbReference type="Proteomes" id="UP000887226"/>
    </source>
</evidence>
<evidence type="ECO:0000259" key="1">
    <source>
        <dbReference type="Pfam" id="PF20150"/>
    </source>
</evidence>
<protein>
    <recommendedName>
        <fullName evidence="1">2EXR domain-containing protein</fullName>
    </recommendedName>
</protein>
<dbReference type="Pfam" id="PF20150">
    <property type="entry name" value="2EXR"/>
    <property type="match status" value="1"/>
</dbReference>
<proteinExistence type="predicted"/>
<keyword evidence="3" id="KW-1185">Reference proteome</keyword>
<accession>A0A9P7Z4R7</accession>
<gene>
    <name evidence="2" type="ORF">BJ878DRAFT_502283</name>
</gene>
<dbReference type="InterPro" id="IPR045518">
    <property type="entry name" value="2EXR"/>
</dbReference>
<dbReference type="OrthoDB" id="3561261at2759"/>
<dbReference type="Proteomes" id="UP000887226">
    <property type="component" value="Unassembled WGS sequence"/>
</dbReference>
<dbReference type="EMBL" id="MU253856">
    <property type="protein sequence ID" value="KAG9245261.1"/>
    <property type="molecule type" value="Genomic_DNA"/>
</dbReference>
<reference evidence="2" key="1">
    <citation type="journal article" date="2021" name="IMA Fungus">
        <title>Genomic characterization of three marine fungi, including Emericellopsis atlantica sp. nov. with signatures of a generalist lifestyle and marine biomass degradation.</title>
        <authorList>
            <person name="Hagestad O.C."/>
            <person name="Hou L."/>
            <person name="Andersen J.H."/>
            <person name="Hansen E.H."/>
            <person name="Altermark B."/>
            <person name="Li C."/>
            <person name="Kuhnert E."/>
            <person name="Cox R.J."/>
            <person name="Crous P.W."/>
            <person name="Spatafora J.W."/>
            <person name="Lail K."/>
            <person name="Amirebrahimi M."/>
            <person name="Lipzen A."/>
            <person name="Pangilinan J."/>
            <person name="Andreopoulos W."/>
            <person name="Hayes R.D."/>
            <person name="Ng V."/>
            <person name="Grigoriev I.V."/>
            <person name="Jackson S.A."/>
            <person name="Sutton T.D.S."/>
            <person name="Dobson A.D.W."/>
            <person name="Rama T."/>
        </authorList>
    </citation>
    <scope>NUCLEOTIDE SEQUENCE</scope>
    <source>
        <strain evidence="2">TRa3180A</strain>
    </source>
</reference>